<proteinExistence type="predicted"/>
<reference evidence="1" key="1">
    <citation type="submission" date="2014-05" db="EMBL/GenBank/DDBJ databases">
        <authorList>
            <person name="Chronopoulou M."/>
        </authorList>
    </citation>
    <scope>NUCLEOTIDE SEQUENCE</scope>
    <source>
        <tissue evidence="1">Whole organism</tissue>
    </source>
</reference>
<organism evidence="1">
    <name type="scientific">Lepeophtheirus salmonis</name>
    <name type="common">Salmon louse</name>
    <name type="synonym">Caligus salmonis</name>
    <dbReference type="NCBI Taxonomy" id="72036"/>
    <lineage>
        <taxon>Eukaryota</taxon>
        <taxon>Metazoa</taxon>
        <taxon>Ecdysozoa</taxon>
        <taxon>Arthropoda</taxon>
        <taxon>Crustacea</taxon>
        <taxon>Multicrustacea</taxon>
        <taxon>Hexanauplia</taxon>
        <taxon>Copepoda</taxon>
        <taxon>Siphonostomatoida</taxon>
        <taxon>Caligidae</taxon>
        <taxon>Lepeophtheirus</taxon>
    </lineage>
</organism>
<name>A0A0K2V600_LEPSM</name>
<dbReference type="AlphaFoldDB" id="A0A0K2V600"/>
<dbReference type="EMBL" id="HACA01028617">
    <property type="protein sequence ID" value="CDW45978.1"/>
    <property type="molecule type" value="Transcribed_RNA"/>
</dbReference>
<protein>
    <submittedName>
        <fullName evidence="1">Uncharacterized protein</fullName>
    </submittedName>
</protein>
<accession>A0A0K2V600</accession>
<evidence type="ECO:0000313" key="1">
    <source>
        <dbReference type="EMBL" id="CDW45978.1"/>
    </source>
</evidence>
<sequence length="51" mass="5773">MEITALICMEDPPTEILSLTKENKEHIHYVKKAFNNGIITERKATSGKLQS</sequence>